<proteinExistence type="predicted"/>
<dbReference type="AlphaFoldDB" id="A0A5B7TZ07"/>
<reference evidence="3 4" key="1">
    <citation type="submission" date="2019-05" db="EMBL/GenBank/DDBJ databases">
        <title>Algicella ahnfeltiae gen. nov., sp. nov., a novel marine bacterium of the family Flavobacteriaceae isolated from a red alga.</title>
        <authorList>
            <person name="Nedashkovskaya O.I."/>
            <person name="Kukhlevskiy A.D."/>
            <person name="Kim S.-G."/>
            <person name="Zhukova N.V."/>
            <person name="Mikhailov V.V."/>
        </authorList>
    </citation>
    <scope>NUCLEOTIDE SEQUENCE [LARGE SCALE GENOMIC DNA]</scope>
    <source>
        <strain evidence="3 4">10Alg115</strain>
    </source>
</reference>
<dbReference type="OrthoDB" id="880459at2"/>
<evidence type="ECO:0000259" key="2">
    <source>
        <dbReference type="Pfam" id="PF14302"/>
    </source>
</evidence>
<keyword evidence="4" id="KW-1185">Reference proteome</keyword>
<dbReference type="RefSeq" id="WP_138951766.1">
    <property type="nucleotide sequence ID" value="NZ_CP040749.1"/>
</dbReference>
<feature type="signal peptide" evidence="1">
    <location>
        <begin position="1"/>
        <end position="19"/>
    </location>
</feature>
<dbReference type="InterPro" id="IPR025485">
    <property type="entry name" value="DUF4377"/>
</dbReference>
<evidence type="ECO:0000256" key="1">
    <source>
        <dbReference type="SAM" id="SignalP"/>
    </source>
</evidence>
<dbReference type="PROSITE" id="PS51257">
    <property type="entry name" value="PROKAR_LIPOPROTEIN"/>
    <property type="match status" value="1"/>
</dbReference>
<evidence type="ECO:0000313" key="4">
    <source>
        <dbReference type="Proteomes" id="UP000306229"/>
    </source>
</evidence>
<keyword evidence="1" id="KW-0732">Signal</keyword>
<dbReference type="EMBL" id="CP040749">
    <property type="protein sequence ID" value="QCX40614.1"/>
    <property type="molecule type" value="Genomic_DNA"/>
</dbReference>
<accession>A0A5B7TZ07</accession>
<organism evidence="3 4">
    <name type="scientific">Aureibaculum algae</name>
    <dbReference type="NCBI Taxonomy" id="2584122"/>
    <lineage>
        <taxon>Bacteria</taxon>
        <taxon>Pseudomonadati</taxon>
        <taxon>Bacteroidota</taxon>
        <taxon>Flavobacteriia</taxon>
        <taxon>Flavobacteriales</taxon>
        <taxon>Flavobacteriaceae</taxon>
        <taxon>Aureibaculum</taxon>
    </lineage>
</organism>
<protein>
    <submittedName>
        <fullName evidence="3">DUF4377 domain-containing protein</fullName>
    </submittedName>
</protein>
<dbReference type="Pfam" id="PF14302">
    <property type="entry name" value="DUF4377"/>
    <property type="match status" value="1"/>
</dbReference>
<dbReference type="KEGG" id="fbe:FF125_20020"/>
<gene>
    <name evidence="3" type="ORF">FF125_20020</name>
</gene>
<feature type="domain" description="DUF4377" evidence="2">
    <location>
        <begin position="34"/>
        <end position="110"/>
    </location>
</feature>
<name>A0A5B7TZ07_9FLAO</name>
<sequence length="189" mass="21301">MKFISFSMILFIACLISVASCTSDDDVEIVTLKVNHYKQSGNALMPNQFLLVQEEAAIDGDDWYFFYSGIEGFDYELGYVYTLKVEKEIIGNPMADGGSINYKLIEEIGKEKVASEISFEILLSRTYDDSFFEPFFTKTDHSTFKLLDGTQIDCANLCDELTEKLAVKEAITGVFQHSENNSLELTALK</sequence>
<dbReference type="Proteomes" id="UP000306229">
    <property type="component" value="Chromosome"/>
</dbReference>
<feature type="chain" id="PRO_5022793748" evidence="1">
    <location>
        <begin position="20"/>
        <end position="189"/>
    </location>
</feature>
<evidence type="ECO:0000313" key="3">
    <source>
        <dbReference type="EMBL" id="QCX40614.1"/>
    </source>
</evidence>